<evidence type="ECO:0000256" key="1">
    <source>
        <dbReference type="PROSITE-ProRule" id="PRU00285"/>
    </source>
</evidence>
<proteinExistence type="inferred from homology"/>
<comment type="similarity">
    <text evidence="1 2">Belongs to the small heat shock protein (HSP20) family.</text>
</comment>
<dbReference type="PROSITE" id="PS01031">
    <property type="entry name" value="SHSP"/>
    <property type="match status" value="1"/>
</dbReference>
<evidence type="ECO:0000256" key="2">
    <source>
        <dbReference type="RuleBase" id="RU003616"/>
    </source>
</evidence>
<dbReference type="EMBL" id="JAHQCS010000012">
    <property type="protein sequence ID" value="MBU9710259.1"/>
    <property type="molecule type" value="Genomic_DNA"/>
</dbReference>
<feature type="domain" description="SHSP" evidence="3">
    <location>
        <begin position="36"/>
        <end position="144"/>
    </location>
</feature>
<dbReference type="RefSeq" id="WP_217064153.1">
    <property type="nucleotide sequence ID" value="NZ_JAHQCS010000012.1"/>
</dbReference>
<keyword evidence="5" id="KW-1185">Reference proteome</keyword>
<dbReference type="CDD" id="cd06464">
    <property type="entry name" value="ACD_sHsps-like"/>
    <property type="match status" value="1"/>
</dbReference>
<accession>A0ABS6JAQ1</accession>
<reference evidence="4 5" key="1">
    <citation type="submission" date="2021-06" db="EMBL/GenBank/DDBJ databases">
        <title>Bacillus sp. RD4P76, an endophyte from a halophyte.</title>
        <authorList>
            <person name="Sun J.-Q."/>
        </authorList>
    </citation>
    <scope>NUCLEOTIDE SEQUENCE [LARGE SCALE GENOMIC DNA]</scope>
    <source>
        <strain evidence="4 5">CGMCC 1.15917</strain>
    </source>
</reference>
<gene>
    <name evidence="4" type="ORF">KS419_00590</name>
</gene>
<organism evidence="4 5">
    <name type="scientific">Evansella tamaricis</name>
    <dbReference type="NCBI Taxonomy" id="2069301"/>
    <lineage>
        <taxon>Bacteria</taxon>
        <taxon>Bacillati</taxon>
        <taxon>Bacillota</taxon>
        <taxon>Bacilli</taxon>
        <taxon>Bacillales</taxon>
        <taxon>Bacillaceae</taxon>
        <taxon>Evansella</taxon>
    </lineage>
</organism>
<evidence type="ECO:0000313" key="4">
    <source>
        <dbReference type="EMBL" id="MBU9710259.1"/>
    </source>
</evidence>
<evidence type="ECO:0000259" key="3">
    <source>
        <dbReference type="PROSITE" id="PS01031"/>
    </source>
</evidence>
<dbReference type="InterPro" id="IPR002068">
    <property type="entry name" value="A-crystallin/Hsp20_dom"/>
</dbReference>
<name>A0ABS6JAQ1_9BACI</name>
<dbReference type="InterPro" id="IPR031107">
    <property type="entry name" value="Small_HSP"/>
</dbReference>
<sequence>MSKDKDRSLQSFSEKPFGELLQSIDSFFQDAFRQLQLQGPGFITTYQYETNDEYIIEAELPGVKKDQISLDCYHNFIKISVRSDEIVEEQDDRSQTIKKHSRFQRAERVVQLPFTVNESEIKASLNNGVLQIRIPNKRKRITID</sequence>
<dbReference type="Pfam" id="PF00011">
    <property type="entry name" value="HSP20"/>
    <property type="match status" value="1"/>
</dbReference>
<evidence type="ECO:0000313" key="5">
    <source>
        <dbReference type="Proteomes" id="UP000784880"/>
    </source>
</evidence>
<dbReference type="Proteomes" id="UP000784880">
    <property type="component" value="Unassembled WGS sequence"/>
</dbReference>
<comment type="caution">
    <text evidence="4">The sequence shown here is derived from an EMBL/GenBank/DDBJ whole genome shotgun (WGS) entry which is preliminary data.</text>
</comment>
<dbReference type="PANTHER" id="PTHR11527">
    <property type="entry name" value="HEAT-SHOCK PROTEIN 20 FAMILY MEMBER"/>
    <property type="match status" value="1"/>
</dbReference>
<protein>
    <submittedName>
        <fullName evidence="4">Hsp20/alpha crystallin family protein</fullName>
    </submittedName>
</protein>